<dbReference type="RefSeq" id="WP_185665621.1">
    <property type="nucleotide sequence ID" value="NZ_JACLAW010000017.1"/>
</dbReference>
<dbReference type="SUPFAM" id="SSF47413">
    <property type="entry name" value="lambda repressor-like DNA-binding domains"/>
    <property type="match status" value="1"/>
</dbReference>
<dbReference type="CDD" id="cd00093">
    <property type="entry name" value="HTH_XRE"/>
    <property type="match status" value="1"/>
</dbReference>
<evidence type="ECO:0000313" key="3">
    <source>
        <dbReference type="Proteomes" id="UP000566813"/>
    </source>
</evidence>
<dbReference type="Proteomes" id="UP000566813">
    <property type="component" value="Unassembled WGS sequence"/>
</dbReference>
<dbReference type="InterPro" id="IPR001387">
    <property type="entry name" value="Cro/C1-type_HTH"/>
</dbReference>
<feature type="domain" description="HTH cro/C1-type" evidence="1">
    <location>
        <begin position="25"/>
        <end position="63"/>
    </location>
</feature>
<name>A0A7X1FUP1_9SPHN</name>
<dbReference type="InterPro" id="IPR010982">
    <property type="entry name" value="Lambda_DNA-bd_dom_sf"/>
</dbReference>
<dbReference type="Gene3D" id="1.10.260.40">
    <property type="entry name" value="lambda repressor-like DNA-binding domains"/>
    <property type="match status" value="1"/>
</dbReference>
<reference evidence="2 3" key="1">
    <citation type="submission" date="2020-08" db="EMBL/GenBank/DDBJ databases">
        <title>The genome sequence of type strain Novosphingobium flavum NBRC 111647.</title>
        <authorList>
            <person name="Liu Y."/>
        </authorList>
    </citation>
    <scope>NUCLEOTIDE SEQUENCE [LARGE SCALE GENOMIC DNA]</scope>
    <source>
        <strain evidence="2 3">NBRC 111647</strain>
    </source>
</reference>
<organism evidence="2 3">
    <name type="scientific">Novosphingobium flavum</name>
    <dbReference type="NCBI Taxonomy" id="1778672"/>
    <lineage>
        <taxon>Bacteria</taxon>
        <taxon>Pseudomonadati</taxon>
        <taxon>Pseudomonadota</taxon>
        <taxon>Alphaproteobacteria</taxon>
        <taxon>Sphingomonadales</taxon>
        <taxon>Sphingomonadaceae</taxon>
        <taxon>Novosphingobium</taxon>
    </lineage>
</organism>
<dbReference type="EMBL" id="JACLAW010000017">
    <property type="protein sequence ID" value="MBC2667330.1"/>
    <property type="molecule type" value="Genomic_DNA"/>
</dbReference>
<dbReference type="Pfam" id="PF01381">
    <property type="entry name" value="HTH_3"/>
    <property type="match status" value="1"/>
</dbReference>
<accession>A0A7X1FUP1</accession>
<keyword evidence="3" id="KW-1185">Reference proteome</keyword>
<protein>
    <submittedName>
        <fullName evidence="2">Helix-turn-helix transcriptional regulator</fullName>
    </submittedName>
</protein>
<comment type="caution">
    <text evidence="2">The sequence shown here is derived from an EMBL/GenBank/DDBJ whole genome shotgun (WGS) entry which is preliminary data.</text>
</comment>
<dbReference type="PROSITE" id="PS50943">
    <property type="entry name" value="HTH_CROC1"/>
    <property type="match status" value="1"/>
</dbReference>
<proteinExistence type="predicted"/>
<gene>
    <name evidence="2" type="ORF">H7F51_17565</name>
</gene>
<sequence>MTLPIEELGKLVVRKRGSRGIRATAAEIEVSPATLSRVENGHLPDLATFAKICRWLDVDPARFLGVKASDVEPPQKRAVAHFRKKSTVSLETATSLGALILAAQRARQARAELVRGE</sequence>
<dbReference type="AlphaFoldDB" id="A0A7X1FUP1"/>
<dbReference type="GO" id="GO:0003677">
    <property type="term" value="F:DNA binding"/>
    <property type="evidence" value="ECO:0007669"/>
    <property type="project" value="InterPro"/>
</dbReference>
<evidence type="ECO:0000313" key="2">
    <source>
        <dbReference type="EMBL" id="MBC2667330.1"/>
    </source>
</evidence>
<evidence type="ECO:0000259" key="1">
    <source>
        <dbReference type="PROSITE" id="PS50943"/>
    </source>
</evidence>